<dbReference type="InterPro" id="IPR003481">
    <property type="entry name" value="FliD_N"/>
</dbReference>
<evidence type="ECO:0000256" key="5">
    <source>
        <dbReference type="RuleBase" id="RU362066"/>
    </source>
</evidence>
<accession>D6Y0X5</accession>
<dbReference type="KEGG" id="bse:Bsel_1060"/>
<keyword evidence="8" id="KW-0282">Flagellum</keyword>
<dbReference type="Proteomes" id="UP000000271">
    <property type="component" value="Chromosome"/>
</dbReference>
<sequence length="513" mass="57354">MDMRMTGFASGMDINQMVSDLMRAERQPMERMEQNQQELILQMDKYREVNREFMQFRDNTFDSVLRRSNMTAQNAVSSNENAVSATASAGAAQGTYTFEDVSLASSTTNVSTERIGVDGADYTATLDEVFGDELAMNNDGEVVFDITTYGPDGEAINGSFSFDPESATLSEVFAEINNSELGIQAYFDTDGGRISLTRTTEGAFNPDDGPEIDFNDSAFLTDNLALNGDEVSGENASFTMNGLAMERSSNSFNIDGLQVNLNSNMENGQATVRVNTDTDQIMETITNFVDEYNEMIGGMDDTVSEEYYRDYAPLTEEQMQAMEEREIEMWNERAESGLLRRDSTINSALNQFRMDFYNPVDAGMDNQTFSQLTEIGITTSSDFQDRGRLEIDETQLRNAIESDSESVYQLFAADGEDENQDQRGIARRLRDTASNAIEQIGNRVGRTDSPGSIQSSTLGRELLQVEDQMSNFERRMQQVEERYWSQFTAMEQAMAQANAQAEQLMSQLGGLQQ</sequence>
<keyword evidence="4 5" id="KW-0975">Bacterial flagellum</keyword>
<feature type="domain" description="Flagellar hook-associated protein 2 C-terminal" evidence="7">
    <location>
        <begin position="233"/>
        <end position="499"/>
    </location>
</feature>
<comment type="subunit">
    <text evidence="2 5">Homopentamer.</text>
</comment>
<organism evidence="8 9">
    <name type="scientific">Bacillus selenitireducens (strain ATCC 700615 / DSM 15326 / MLS10)</name>
    <dbReference type="NCBI Taxonomy" id="439292"/>
    <lineage>
        <taxon>Bacteria</taxon>
        <taxon>Bacillati</taxon>
        <taxon>Bacillota</taxon>
        <taxon>Bacilli</taxon>
        <taxon>Bacillales</taxon>
        <taxon>Bacillaceae</taxon>
        <taxon>Salisediminibacterium</taxon>
    </lineage>
</organism>
<dbReference type="STRING" id="439292.Bsel_1060"/>
<keyword evidence="5" id="KW-0964">Secreted</keyword>
<feature type="coiled-coil region" evidence="5">
    <location>
        <begin position="462"/>
        <end position="507"/>
    </location>
</feature>
<dbReference type="GO" id="GO:0071973">
    <property type="term" value="P:bacterial-type flagellum-dependent cell motility"/>
    <property type="evidence" value="ECO:0007669"/>
    <property type="project" value="TreeGrafter"/>
</dbReference>
<evidence type="ECO:0000256" key="3">
    <source>
        <dbReference type="ARBA" id="ARBA00023054"/>
    </source>
</evidence>
<dbReference type="GO" id="GO:0009421">
    <property type="term" value="C:bacterial-type flagellum filament cap"/>
    <property type="evidence" value="ECO:0007669"/>
    <property type="project" value="InterPro"/>
</dbReference>
<evidence type="ECO:0000256" key="4">
    <source>
        <dbReference type="ARBA" id="ARBA00023143"/>
    </source>
</evidence>
<evidence type="ECO:0000256" key="2">
    <source>
        <dbReference type="ARBA" id="ARBA00011255"/>
    </source>
</evidence>
<name>D6Y0X5_BACIE</name>
<dbReference type="RefSeq" id="WP_013172003.1">
    <property type="nucleotide sequence ID" value="NC_014219.1"/>
</dbReference>
<comment type="subcellular location">
    <subcellularLocation>
        <location evidence="5">Secreted</location>
    </subcellularLocation>
    <subcellularLocation>
        <location evidence="5">Bacterial flagellum</location>
    </subcellularLocation>
</comment>
<keyword evidence="8" id="KW-0966">Cell projection</keyword>
<dbReference type="PANTHER" id="PTHR30288">
    <property type="entry name" value="FLAGELLAR CAP/ASSEMBLY PROTEIN FLID"/>
    <property type="match status" value="1"/>
</dbReference>
<reference evidence="8" key="1">
    <citation type="submission" date="2009-10" db="EMBL/GenBank/DDBJ databases">
        <title>Complete sequence of Bacillus selenitireducens MLS10.</title>
        <authorList>
            <consortium name="US DOE Joint Genome Institute"/>
            <person name="Lucas S."/>
            <person name="Copeland A."/>
            <person name="Lapidus A."/>
            <person name="Glavina del Rio T."/>
            <person name="Dalin E."/>
            <person name="Tice H."/>
            <person name="Bruce D."/>
            <person name="Goodwin L."/>
            <person name="Pitluck S."/>
            <person name="Sims D."/>
            <person name="Brettin T."/>
            <person name="Detter J.C."/>
            <person name="Han C."/>
            <person name="Larimer F."/>
            <person name="Land M."/>
            <person name="Hauser L."/>
            <person name="Kyrpides N."/>
            <person name="Ovchinnikova G."/>
            <person name="Stolz J."/>
        </authorList>
    </citation>
    <scope>NUCLEOTIDE SEQUENCE [LARGE SCALE GENOMIC DNA]</scope>
    <source>
        <strain evidence="8">MLS10</strain>
    </source>
</reference>
<dbReference type="EMBL" id="CP001791">
    <property type="protein sequence ID" value="ADH98579.1"/>
    <property type="molecule type" value="Genomic_DNA"/>
</dbReference>
<dbReference type="InterPro" id="IPR040026">
    <property type="entry name" value="FliD"/>
</dbReference>
<evidence type="ECO:0000259" key="6">
    <source>
        <dbReference type="Pfam" id="PF02465"/>
    </source>
</evidence>
<feature type="domain" description="Flagellar hook-associated protein 2 N-terminal" evidence="6">
    <location>
        <begin position="10"/>
        <end position="106"/>
    </location>
</feature>
<keyword evidence="3 5" id="KW-0175">Coiled coil</keyword>
<evidence type="ECO:0000313" key="8">
    <source>
        <dbReference type="EMBL" id="ADH98579.1"/>
    </source>
</evidence>
<dbReference type="Pfam" id="PF07195">
    <property type="entry name" value="FliD_C"/>
    <property type="match status" value="1"/>
</dbReference>
<dbReference type="NCBIfam" id="NF005833">
    <property type="entry name" value="PRK07737.1"/>
    <property type="match status" value="1"/>
</dbReference>
<evidence type="ECO:0000259" key="7">
    <source>
        <dbReference type="Pfam" id="PF07195"/>
    </source>
</evidence>
<dbReference type="InterPro" id="IPR010809">
    <property type="entry name" value="FliD_C"/>
</dbReference>
<dbReference type="GO" id="GO:0005576">
    <property type="term" value="C:extracellular region"/>
    <property type="evidence" value="ECO:0007669"/>
    <property type="project" value="UniProtKB-SubCell"/>
</dbReference>
<comment type="function">
    <text evidence="5">Required for morphogenesis and for the elongation of the flagellar filament by facilitating polymerization of the flagellin monomers at the tip of growing filament. Forms a capping structure, which prevents flagellin subunits (transported through the central channel of the flagellum) from leaking out without polymerization at the distal end.</text>
</comment>
<evidence type="ECO:0000256" key="1">
    <source>
        <dbReference type="ARBA" id="ARBA00009764"/>
    </source>
</evidence>
<dbReference type="eggNOG" id="COG1345">
    <property type="taxonomic scope" value="Bacteria"/>
</dbReference>
<keyword evidence="8" id="KW-0969">Cilium</keyword>
<dbReference type="AlphaFoldDB" id="D6Y0X5"/>
<gene>
    <name evidence="8" type="ordered locus">Bsel_1060</name>
</gene>
<dbReference type="OrthoDB" id="9776025at2"/>
<keyword evidence="9" id="KW-1185">Reference proteome</keyword>
<proteinExistence type="inferred from homology"/>
<evidence type="ECO:0000313" key="9">
    <source>
        <dbReference type="Proteomes" id="UP000000271"/>
    </source>
</evidence>
<comment type="similarity">
    <text evidence="1 5">Belongs to the FliD family.</text>
</comment>
<dbReference type="HOGENOM" id="CLU_015182_0_2_9"/>
<dbReference type="GO" id="GO:0007155">
    <property type="term" value="P:cell adhesion"/>
    <property type="evidence" value="ECO:0007669"/>
    <property type="project" value="InterPro"/>
</dbReference>
<protein>
    <recommendedName>
        <fullName evidence="5">Flagellar hook-associated protein 2</fullName>
        <shortName evidence="5">HAP2</shortName>
    </recommendedName>
    <alternativeName>
        <fullName evidence="5">Flagellar cap protein</fullName>
    </alternativeName>
</protein>
<dbReference type="Pfam" id="PF02465">
    <property type="entry name" value="FliD_N"/>
    <property type="match status" value="1"/>
</dbReference>
<dbReference type="PANTHER" id="PTHR30288:SF0">
    <property type="entry name" value="FLAGELLAR HOOK-ASSOCIATED PROTEIN 2"/>
    <property type="match status" value="1"/>
</dbReference>
<dbReference type="GO" id="GO:0009424">
    <property type="term" value="C:bacterial-type flagellum hook"/>
    <property type="evidence" value="ECO:0007669"/>
    <property type="project" value="UniProtKB-UniRule"/>
</dbReference>